<feature type="domain" description="Nucleoporin Nup120/160 beta-propeller" evidence="4">
    <location>
        <begin position="138"/>
        <end position="572"/>
    </location>
</feature>
<comment type="subcellular location">
    <subcellularLocation>
        <location evidence="1">Nucleus</location>
    </subcellularLocation>
</comment>
<feature type="domain" description="NUP160 middle TPR" evidence="5">
    <location>
        <begin position="791"/>
        <end position="1026"/>
    </location>
</feature>
<dbReference type="GO" id="GO:0005643">
    <property type="term" value="C:nuclear pore"/>
    <property type="evidence" value="ECO:0007669"/>
    <property type="project" value="UniProtKB-ARBA"/>
</dbReference>
<sequence>MIDACFDKSVAQGTLAIYQRVRRDFLEFSKKFRVPVSALHKLRNVFLAHLIDKGYMDPIYDTEVVFTDSFAPKPVRTFVVNTNAPLHSINANVEPSSGVCTFPPENIPEFVFFFSKIFIDVLIESSLFRRAVGQKLFLEERSLCRTITEATLCLDFSRTTILPGTSIALFDQNILCVVVPTQSTVHRFYARLIYDPTEMVTKELSTTGHAFRASVIHEPDFTKIAYCMTEGQLVVVTLHANKYDKTEEVIFREYGLMKRLLGEATTGGVSDVSGLAGVRSAQGEPEGMFYAVYRDGTLRAWNAENQKVRSIDLCKFDVTVDYEESYLKSLYVKAYQLDSHAVMVVAISTTKNTQFHFISDRYHKLTHMFNIVADNWTIKDETLLDFGITHKNVGSRSLWALWNSMSTINEYIVKHIDIDISPGHVGTWRKVRPYAIRDAMSSAMSAAELRDSVFNADSHPFDIVFRSVQIVCQGSRCDCAHGDWMALAAHVDSYLRSPEFDTNYVHRGGRTITSSSVDAHKEAEQKFFHSLGCSCDQLEQAARGPIGLFLVDMVGSSLAGVVQQDRFSVVLPGEMNLVDELESCTAGVMEKIISVALERAEAKEEDELGVDEYETLNGPAHNCTPMRSQVVIKKWSTIIDSFLDSVKSSPVPASEQSDNMFDGSFTCGLIASRLRHVVKQRFDIARCLLALVQLYAEDSMRFEYPVFDFSDLETKLKNIMNLYKLFDAHLSLKLARDNVQVSLCSWFMEGEGVNWICKAAHVGLPEEDSGRPEFNEFLDMIVNAALDVLSPYSTEALLARSLAVHERYSTLMNLCALYANAMPEELRPMVTFYNAIAYSGIGKPLKAMTHFNLASKGVTDRNKALLIALSPIGQPSQEVNIGDYYVTALRYLHEHRHSEEVVEMARSAVASLPPGNECTSRIYVTLFNHLVNQGNWCDALQSIIQNTDQEIKRMTLRELMSRMLHARDWKSIVELSYGKLGEEVENILLTAARTQEATATPHLFKLIFSFYMKRSDFESVSVTSSESKMSFQLIEEVDGDEAVDSGADITREMIDVAMGDVIADELDMEVPKRTTVRKRMFILTADKLCEEWVVANARVALLSTGKVPPTEPKEIVDSLIEIKNYDVAFDVCRHCDVSICDVLYAVTREAIMVDADPAWVQLNQRRAEKQGSRSHWAVVRGLLTAAQRLWPDDSRPLRAITRAFLSHNVPVPCWLDAEYTERDVGGYLRCLIEYGAVTQGLKVAAHCVEEETKKVKSVDSRVWLPVTAINDLLHLGMKCKETALLSALNDKLRAHFTRVDGFEKVARLSQ</sequence>
<accession>A0A368H998</accession>
<keyword evidence="3" id="KW-0539">Nucleus</keyword>
<dbReference type="InterPro" id="IPR056535">
    <property type="entry name" value="TPR_NUP160_M"/>
</dbReference>
<evidence type="ECO:0000313" key="7">
    <source>
        <dbReference type="Proteomes" id="UP000252519"/>
    </source>
</evidence>
<gene>
    <name evidence="6" type="ORF">ANCCAN_00708</name>
</gene>
<dbReference type="OrthoDB" id="5792595at2759"/>
<comment type="caution">
    <text evidence="6">The sequence shown here is derived from an EMBL/GenBank/DDBJ whole genome shotgun (WGS) entry which is preliminary data.</text>
</comment>
<dbReference type="EMBL" id="JOJR01000003">
    <property type="protein sequence ID" value="RCN53154.1"/>
    <property type="molecule type" value="Genomic_DNA"/>
</dbReference>
<evidence type="ECO:0000313" key="6">
    <source>
        <dbReference type="EMBL" id="RCN53154.1"/>
    </source>
</evidence>
<evidence type="ECO:0000256" key="3">
    <source>
        <dbReference type="ARBA" id="ARBA00023242"/>
    </source>
</evidence>
<proteinExistence type="predicted"/>
<dbReference type="STRING" id="29170.A0A368H998"/>
<dbReference type="Proteomes" id="UP000252519">
    <property type="component" value="Unassembled WGS sequence"/>
</dbReference>
<dbReference type="PANTHER" id="PTHR21286">
    <property type="entry name" value="NUCLEAR PORE COMPLEX PROTEIN NUP160"/>
    <property type="match status" value="1"/>
</dbReference>
<organism evidence="6 7">
    <name type="scientific">Ancylostoma caninum</name>
    <name type="common">Dog hookworm</name>
    <dbReference type="NCBI Taxonomy" id="29170"/>
    <lineage>
        <taxon>Eukaryota</taxon>
        <taxon>Metazoa</taxon>
        <taxon>Ecdysozoa</taxon>
        <taxon>Nematoda</taxon>
        <taxon>Chromadorea</taxon>
        <taxon>Rhabditida</taxon>
        <taxon>Rhabditina</taxon>
        <taxon>Rhabditomorpha</taxon>
        <taxon>Strongyloidea</taxon>
        <taxon>Ancylostomatidae</taxon>
        <taxon>Ancylostomatinae</taxon>
        <taxon>Ancylostoma</taxon>
    </lineage>
</organism>
<dbReference type="Pfam" id="PF11715">
    <property type="entry name" value="Beta-prop_Nup120_160"/>
    <property type="match status" value="1"/>
</dbReference>
<evidence type="ECO:0000259" key="5">
    <source>
        <dbReference type="Pfam" id="PF23354"/>
    </source>
</evidence>
<evidence type="ECO:0000259" key="4">
    <source>
        <dbReference type="Pfam" id="PF11715"/>
    </source>
</evidence>
<dbReference type="InterPro" id="IPR021717">
    <property type="entry name" value="Nucleoporin_Nup160"/>
</dbReference>
<dbReference type="Pfam" id="PF23386">
    <property type="entry name" value="NPP-6_helical"/>
    <property type="match status" value="1"/>
</dbReference>
<dbReference type="PANTHER" id="PTHR21286:SF0">
    <property type="entry name" value="NUCLEAR PORE COMPLEX PROTEIN NUP160"/>
    <property type="match status" value="1"/>
</dbReference>
<keyword evidence="7" id="KW-1185">Reference proteome</keyword>
<dbReference type="GO" id="GO:0017056">
    <property type="term" value="F:structural constituent of nuclear pore"/>
    <property type="evidence" value="ECO:0007669"/>
    <property type="project" value="TreeGrafter"/>
</dbReference>
<name>A0A368H998_ANCCA</name>
<keyword evidence="2" id="KW-0813">Transport</keyword>
<reference evidence="6 7" key="1">
    <citation type="submission" date="2014-10" db="EMBL/GenBank/DDBJ databases">
        <title>Draft genome of the hookworm Ancylostoma caninum.</title>
        <authorList>
            <person name="Mitreva M."/>
        </authorList>
    </citation>
    <scope>NUCLEOTIDE SEQUENCE [LARGE SCALE GENOMIC DNA]</scope>
    <source>
        <strain evidence="6 7">Baltimore</strain>
    </source>
</reference>
<evidence type="ECO:0000256" key="1">
    <source>
        <dbReference type="ARBA" id="ARBA00004123"/>
    </source>
</evidence>
<protein>
    <submittedName>
        <fullName evidence="6">Uncharacterized protein</fullName>
    </submittedName>
</protein>
<dbReference type="InterPro" id="IPR059141">
    <property type="entry name" value="Beta-prop_Nup120_160"/>
</dbReference>
<dbReference type="Pfam" id="PF23354">
    <property type="entry name" value="TPR_NUP160_120_M"/>
    <property type="match status" value="1"/>
</dbReference>
<evidence type="ECO:0000256" key="2">
    <source>
        <dbReference type="ARBA" id="ARBA00022448"/>
    </source>
</evidence>